<reference evidence="5" key="1">
    <citation type="submission" date="2016-10" db="EMBL/GenBank/DDBJ databases">
        <authorList>
            <person name="Varghese N."/>
            <person name="Submissions S."/>
        </authorList>
    </citation>
    <scope>NUCLEOTIDE SEQUENCE [LARGE SCALE GENOMIC DNA]</scope>
    <source>
        <strain evidence="5">DSM 22329</strain>
    </source>
</reference>
<keyword evidence="5" id="KW-1185">Reference proteome</keyword>
<accession>A0A1H0S7D6</accession>
<keyword evidence="1 4" id="KW-0808">Transferase</keyword>
<dbReference type="Gene3D" id="3.40.50.620">
    <property type="entry name" value="HUPs"/>
    <property type="match status" value="1"/>
</dbReference>
<dbReference type="EMBL" id="LT629711">
    <property type="protein sequence ID" value="SDP37731.1"/>
    <property type="molecule type" value="Genomic_DNA"/>
</dbReference>
<keyword evidence="2 4" id="KW-0548">Nucleotidyltransferase</keyword>
<feature type="domain" description="Cytidyltransferase-like" evidence="3">
    <location>
        <begin position="5"/>
        <end position="131"/>
    </location>
</feature>
<dbReference type="Pfam" id="PF01467">
    <property type="entry name" value="CTP_transf_like"/>
    <property type="match status" value="1"/>
</dbReference>
<sequence>MVRGYVPGVFDLFHIGHLNILRSAREQCDWLIAGVVTDENAFRAKSKFPVIPLAERVSILEHITLVDEVIVEHQPSKLDVWHDHPFDVIFKGDDWRGTPKGERLERDLGTVGVEVAYFPYTMHTSSTLLRAALEQFAS</sequence>
<name>A0A1H0S7D6_9MICO</name>
<evidence type="ECO:0000313" key="5">
    <source>
        <dbReference type="Proteomes" id="UP000199077"/>
    </source>
</evidence>
<protein>
    <submittedName>
        <fullName evidence="4">Glycerol-3-phosphate cytidylyltransferase</fullName>
    </submittedName>
</protein>
<dbReference type="InterPro" id="IPR014729">
    <property type="entry name" value="Rossmann-like_a/b/a_fold"/>
</dbReference>
<dbReference type="STRING" id="443156.SAMN04489867_2240"/>
<dbReference type="GO" id="GO:0016779">
    <property type="term" value="F:nucleotidyltransferase activity"/>
    <property type="evidence" value="ECO:0007669"/>
    <property type="project" value="UniProtKB-KW"/>
</dbReference>
<dbReference type="InterPro" id="IPR050385">
    <property type="entry name" value="Archaeal_FAD_synthase"/>
</dbReference>
<evidence type="ECO:0000256" key="2">
    <source>
        <dbReference type="ARBA" id="ARBA00022695"/>
    </source>
</evidence>
<dbReference type="AlphaFoldDB" id="A0A1H0S7D6"/>
<dbReference type="PANTHER" id="PTHR43793:SF1">
    <property type="entry name" value="FAD SYNTHASE"/>
    <property type="match status" value="1"/>
</dbReference>
<evidence type="ECO:0000313" key="4">
    <source>
        <dbReference type="EMBL" id="SDP37731.1"/>
    </source>
</evidence>
<gene>
    <name evidence="4" type="ORF">SAMN04489867_2240</name>
</gene>
<evidence type="ECO:0000256" key="1">
    <source>
        <dbReference type="ARBA" id="ARBA00022679"/>
    </source>
</evidence>
<dbReference type="InterPro" id="IPR004821">
    <property type="entry name" value="Cyt_trans-like"/>
</dbReference>
<dbReference type="OrthoDB" id="9802794at2"/>
<organism evidence="4 5">
    <name type="scientific">Pedococcus dokdonensis</name>
    <dbReference type="NCBI Taxonomy" id="443156"/>
    <lineage>
        <taxon>Bacteria</taxon>
        <taxon>Bacillati</taxon>
        <taxon>Actinomycetota</taxon>
        <taxon>Actinomycetes</taxon>
        <taxon>Micrococcales</taxon>
        <taxon>Intrasporangiaceae</taxon>
        <taxon>Pedococcus</taxon>
    </lineage>
</organism>
<dbReference type="RefSeq" id="WP_091785310.1">
    <property type="nucleotide sequence ID" value="NZ_LT629711.1"/>
</dbReference>
<proteinExistence type="predicted"/>
<dbReference type="PANTHER" id="PTHR43793">
    <property type="entry name" value="FAD SYNTHASE"/>
    <property type="match status" value="1"/>
</dbReference>
<dbReference type="Proteomes" id="UP000199077">
    <property type="component" value="Chromosome I"/>
</dbReference>
<dbReference type="NCBIfam" id="TIGR00125">
    <property type="entry name" value="cyt_tran_rel"/>
    <property type="match status" value="1"/>
</dbReference>
<evidence type="ECO:0000259" key="3">
    <source>
        <dbReference type="Pfam" id="PF01467"/>
    </source>
</evidence>
<dbReference type="SUPFAM" id="SSF52374">
    <property type="entry name" value="Nucleotidylyl transferase"/>
    <property type="match status" value="1"/>
</dbReference>